<dbReference type="Proteomes" id="UP000528595">
    <property type="component" value="Unassembled WGS sequence"/>
</dbReference>
<gene>
    <name evidence="2" type="ORF">FHR65_002203</name>
</gene>
<feature type="signal peptide" evidence="1">
    <location>
        <begin position="1"/>
        <end position="26"/>
    </location>
</feature>
<sequence>MQRRNDVFKKALLLCCFFFSDADAHAVVHCSDTTAHARLPRYAPPVRQLKIFYRPSLPKASHKQKCANLLRVFRPMRVSACTANGIRCAPCPRLDAGDAANIFHRLHAISSRPAHVGNPTPRRSQRSRRCRARMPLASARSSNIGAGFDCERQPAPAGRAQRGRTYAIGRRDRRAAIATQTKKWPLQRAAIRVCDGRGAVSARRLPAARRSRPATAGR</sequence>
<keyword evidence="1" id="KW-0732">Signal</keyword>
<evidence type="ECO:0008006" key="3">
    <source>
        <dbReference type="Google" id="ProtNLM"/>
    </source>
</evidence>
<organism evidence="2">
    <name type="scientific">Xanthomonas arboricola</name>
    <dbReference type="NCBI Taxonomy" id="56448"/>
    <lineage>
        <taxon>Bacteria</taxon>
        <taxon>Pseudomonadati</taxon>
        <taxon>Pseudomonadota</taxon>
        <taxon>Gammaproteobacteria</taxon>
        <taxon>Lysobacterales</taxon>
        <taxon>Lysobacteraceae</taxon>
        <taxon>Xanthomonas</taxon>
    </lineage>
</organism>
<proteinExistence type="predicted"/>
<evidence type="ECO:0000313" key="2">
    <source>
        <dbReference type="EMBL" id="MBB5670641.1"/>
    </source>
</evidence>
<reference evidence="2" key="1">
    <citation type="submission" date="2020-08" db="EMBL/GenBank/DDBJ databases">
        <title>Studying the diversity of plant-associated saprophytic bacteria and their role in host health and plant-pathogen interactions.</title>
        <authorList>
            <person name="Potnis N."/>
        </authorList>
    </citation>
    <scope>NUCLEOTIDE SEQUENCE</scope>
    <source>
        <strain evidence="2">F21</strain>
    </source>
</reference>
<dbReference type="AlphaFoldDB" id="A0AB73GXA8"/>
<protein>
    <recommendedName>
        <fullName evidence="3">Secreted protein</fullName>
    </recommendedName>
</protein>
<feature type="chain" id="PRO_5044507060" description="Secreted protein" evidence="1">
    <location>
        <begin position="27"/>
        <end position="218"/>
    </location>
</feature>
<name>A0AB73GXA8_9XANT</name>
<accession>A0AB73GXA8</accession>
<evidence type="ECO:0000256" key="1">
    <source>
        <dbReference type="SAM" id="SignalP"/>
    </source>
</evidence>
<dbReference type="EMBL" id="JACIIQ010000007">
    <property type="protein sequence ID" value="MBB5670641.1"/>
    <property type="molecule type" value="Genomic_DNA"/>
</dbReference>
<comment type="caution">
    <text evidence="2">The sequence shown here is derived from an EMBL/GenBank/DDBJ whole genome shotgun (WGS) entry which is preliminary data.</text>
</comment>